<protein>
    <recommendedName>
        <fullName evidence="3">Glutaredoxin domain-containing protein</fullName>
    </recommendedName>
</protein>
<dbReference type="EMBL" id="CAKOGP040001113">
    <property type="protein sequence ID" value="CAJ1943395.1"/>
    <property type="molecule type" value="Genomic_DNA"/>
</dbReference>
<dbReference type="SUPFAM" id="SSF52833">
    <property type="entry name" value="Thioredoxin-like"/>
    <property type="match status" value="1"/>
</dbReference>
<dbReference type="CDD" id="cd03419">
    <property type="entry name" value="GRX_GRXh_1_2_like"/>
    <property type="match status" value="1"/>
</dbReference>
<evidence type="ECO:0000256" key="2">
    <source>
        <dbReference type="ARBA" id="ARBA00023284"/>
    </source>
</evidence>
<dbReference type="PROSITE" id="PS00195">
    <property type="entry name" value="GLUTAREDOXIN_1"/>
    <property type="match status" value="1"/>
</dbReference>
<evidence type="ECO:0000256" key="1">
    <source>
        <dbReference type="ARBA" id="ARBA00023157"/>
    </source>
</evidence>
<keyword evidence="2" id="KW-0676">Redox-active center</keyword>
<dbReference type="GO" id="GO:0034599">
    <property type="term" value="P:cellular response to oxidative stress"/>
    <property type="evidence" value="ECO:0007669"/>
    <property type="project" value="TreeGrafter"/>
</dbReference>
<dbReference type="PRINTS" id="PR00160">
    <property type="entry name" value="GLUTAREDOXIN"/>
</dbReference>
<dbReference type="Proteomes" id="UP001295423">
    <property type="component" value="Unassembled WGS sequence"/>
</dbReference>
<name>A0AAD2CRY2_9STRA</name>
<accession>A0AAD2CRY2</accession>
<evidence type="ECO:0000313" key="4">
    <source>
        <dbReference type="EMBL" id="CAJ1943395.1"/>
    </source>
</evidence>
<dbReference type="PANTHER" id="PTHR45694:SF18">
    <property type="entry name" value="GLUTAREDOXIN-1-RELATED"/>
    <property type="match status" value="1"/>
</dbReference>
<dbReference type="GO" id="GO:0005737">
    <property type="term" value="C:cytoplasm"/>
    <property type="evidence" value="ECO:0007669"/>
    <property type="project" value="TreeGrafter"/>
</dbReference>
<dbReference type="InterPro" id="IPR014025">
    <property type="entry name" value="Glutaredoxin_subgr"/>
</dbReference>
<feature type="domain" description="Glutaredoxin" evidence="3">
    <location>
        <begin position="17"/>
        <end position="78"/>
    </location>
</feature>
<evidence type="ECO:0000259" key="3">
    <source>
        <dbReference type="Pfam" id="PF00462"/>
    </source>
</evidence>
<dbReference type="Pfam" id="PF00462">
    <property type="entry name" value="Glutaredoxin"/>
    <property type="match status" value="1"/>
</dbReference>
<proteinExistence type="predicted"/>
<sequence>MADFIHSTLDNAGPNGVVLFSKSYCPFCSRVKKDLQSIGIVPVVVELDQREDGGEIQAALIEMTGQPTVPSTWACGRYIGDSDDLHDQIHVGLFDVLPMLKGDKHAEKAGIKPCGHQDGSPCLSGVHLK</sequence>
<gene>
    <name evidence="4" type="ORF">CYCCA115_LOCUS8418</name>
</gene>
<dbReference type="Gene3D" id="3.40.30.10">
    <property type="entry name" value="Glutaredoxin"/>
    <property type="match status" value="1"/>
</dbReference>
<comment type="caution">
    <text evidence="4">The sequence shown here is derived from an EMBL/GenBank/DDBJ whole genome shotgun (WGS) entry which is preliminary data.</text>
</comment>
<reference evidence="4" key="1">
    <citation type="submission" date="2023-08" db="EMBL/GenBank/DDBJ databases">
        <authorList>
            <person name="Audoor S."/>
            <person name="Bilcke G."/>
        </authorList>
    </citation>
    <scope>NUCLEOTIDE SEQUENCE</scope>
</reference>
<organism evidence="4 5">
    <name type="scientific">Cylindrotheca closterium</name>
    <dbReference type="NCBI Taxonomy" id="2856"/>
    <lineage>
        <taxon>Eukaryota</taxon>
        <taxon>Sar</taxon>
        <taxon>Stramenopiles</taxon>
        <taxon>Ochrophyta</taxon>
        <taxon>Bacillariophyta</taxon>
        <taxon>Bacillariophyceae</taxon>
        <taxon>Bacillariophycidae</taxon>
        <taxon>Bacillariales</taxon>
        <taxon>Bacillariaceae</taxon>
        <taxon>Cylindrotheca</taxon>
    </lineage>
</organism>
<dbReference type="AlphaFoldDB" id="A0AAD2CRY2"/>
<dbReference type="GO" id="GO:0015038">
    <property type="term" value="F:glutathione disulfide oxidoreductase activity"/>
    <property type="evidence" value="ECO:0007669"/>
    <property type="project" value="TreeGrafter"/>
</dbReference>
<dbReference type="InterPro" id="IPR002109">
    <property type="entry name" value="Glutaredoxin"/>
</dbReference>
<dbReference type="PANTHER" id="PTHR45694">
    <property type="entry name" value="GLUTAREDOXIN 2"/>
    <property type="match status" value="1"/>
</dbReference>
<dbReference type="InterPro" id="IPR011767">
    <property type="entry name" value="GLR_AS"/>
</dbReference>
<keyword evidence="5" id="KW-1185">Reference proteome</keyword>
<keyword evidence="1" id="KW-1015">Disulfide bond</keyword>
<evidence type="ECO:0000313" key="5">
    <source>
        <dbReference type="Proteomes" id="UP001295423"/>
    </source>
</evidence>
<dbReference type="PROSITE" id="PS51354">
    <property type="entry name" value="GLUTAREDOXIN_2"/>
    <property type="match status" value="1"/>
</dbReference>
<dbReference type="InterPro" id="IPR036249">
    <property type="entry name" value="Thioredoxin-like_sf"/>
</dbReference>